<name>A0ABU6W0Q6_9FABA</name>
<protein>
    <submittedName>
        <fullName evidence="3">Uncharacterized protein</fullName>
    </submittedName>
</protein>
<dbReference type="PANTHER" id="PTHR36407">
    <property type="entry name" value="MEDIATOR-ASSOCIATED PROTEIN 2"/>
    <property type="match status" value="1"/>
</dbReference>
<keyword evidence="4" id="KW-1185">Reference proteome</keyword>
<dbReference type="Proteomes" id="UP001341840">
    <property type="component" value="Unassembled WGS sequence"/>
</dbReference>
<feature type="compositionally biased region" description="Basic and acidic residues" evidence="1">
    <location>
        <begin position="314"/>
        <end position="329"/>
    </location>
</feature>
<feature type="region of interest" description="Disordered" evidence="1">
    <location>
        <begin position="283"/>
        <end position="355"/>
    </location>
</feature>
<gene>
    <name evidence="3" type="ORF">PIB30_001224</name>
</gene>
<evidence type="ECO:0000313" key="4">
    <source>
        <dbReference type="Proteomes" id="UP001341840"/>
    </source>
</evidence>
<accession>A0ABU6W0Q6</accession>
<evidence type="ECO:0000313" key="3">
    <source>
        <dbReference type="EMBL" id="MED6179460.1"/>
    </source>
</evidence>
<dbReference type="InterPro" id="IPR038823">
    <property type="entry name" value="MED2_plant"/>
</dbReference>
<evidence type="ECO:0000256" key="2">
    <source>
        <dbReference type="SAM" id="SignalP"/>
    </source>
</evidence>
<feature type="chain" id="PRO_5047495703" evidence="2">
    <location>
        <begin position="19"/>
        <end position="355"/>
    </location>
</feature>
<proteinExistence type="predicted"/>
<keyword evidence="2" id="KW-0732">Signal</keyword>
<feature type="compositionally biased region" description="Low complexity" evidence="1">
    <location>
        <begin position="284"/>
        <end position="299"/>
    </location>
</feature>
<organism evidence="3 4">
    <name type="scientific">Stylosanthes scabra</name>
    <dbReference type="NCBI Taxonomy" id="79078"/>
    <lineage>
        <taxon>Eukaryota</taxon>
        <taxon>Viridiplantae</taxon>
        <taxon>Streptophyta</taxon>
        <taxon>Embryophyta</taxon>
        <taxon>Tracheophyta</taxon>
        <taxon>Spermatophyta</taxon>
        <taxon>Magnoliopsida</taxon>
        <taxon>eudicotyledons</taxon>
        <taxon>Gunneridae</taxon>
        <taxon>Pentapetalae</taxon>
        <taxon>rosids</taxon>
        <taxon>fabids</taxon>
        <taxon>Fabales</taxon>
        <taxon>Fabaceae</taxon>
        <taxon>Papilionoideae</taxon>
        <taxon>50 kb inversion clade</taxon>
        <taxon>dalbergioids sensu lato</taxon>
        <taxon>Dalbergieae</taxon>
        <taxon>Pterocarpus clade</taxon>
        <taxon>Stylosanthes</taxon>
    </lineage>
</organism>
<evidence type="ECO:0000256" key="1">
    <source>
        <dbReference type="SAM" id="MobiDB-lite"/>
    </source>
</evidence>
<feature type="signal peptide" evidence="2">
    <location>
        <begin position="1"/>
        <end position="18"/>
    </location>
</feature>
<dbReference type="PANTHER" id="PTHR36407:SF1">
    <property type="entry name" value="MEDIATOR-ASSOCIATED PROTEIN 2"/>
    <property type="match status" value="1"/>
</dbReference>
<dbReference type="EMBL" id="JASCZI010181245">
    <property type="protein sequence ID" value="MED6179460.1"/>
    <property type="molecule type" value="Genomic_DNA"/>
</dbReference>
<feature type="compositionally biased region" description="Polar residues" evidence="1">
    <location>
        <begin position="330"/>
        <end position="340"/>
    </location>
</feature>
<sequence>MATRLLLVSLLLFPLPNRHPILFLGRQTHCNPPSLLAEPFNIGACFWTLPYDVMVKIAASFDDLTLKAASAVCPSWWSEATEVLGALEASHIAARHCAVAASRHCAVAAVHQHRSIRVPLLPGVSMVESENVEGYRPAPDFEEDRRSALVDLEMNDTTELWLIKLPFSTVSSHRSSMENMLSEIDGEELSFNLHGDGKLASFEDSSEKIYDFVSYPSQEPDEVVFVPSPTEPKIAGKISRRVSIVHYPDPKEFEERKLSAKHAHQNSLGVAKTTSSRYFSTQISGRAGSSKGSRKSSLSQVSEPSNATEARLMALKERASGKKASEHSHGNSTGFSGMSSDHSDGGKSKRRKLKE</sequence>
<comment type="caution">
    <text evidence="3">The sequence shown here is derived from an EMBL/GenBank/DDBJ whole genome shotgun (WGS) entry which is preliminary data.</text>
</comment>
<reference evidence="3 4" key="1">
    <citation type="journal article" date="2023" name="Plants (Basel)">
        <title>Bridging the Gap: Combining Genomics and Transcriptomics Approaches to Understand Stylosanthes scabra, an Orphan Legume from the Brazilian Caatinga.</title>
        <authorList>
            <person name="Ferreira-Neto J.R.C."/>
            <person name="da Silva M.D."/>
            <person name="Binneck E."/>
            <person name="de Melo N.F."/>
            <person name="da Silva R.H."/>
            <person name="de Melo A.L.T.M."/>
            <person name="Pandolfi V."/>
            <person name="Bustamante F.O."/>
            <person name="Brasileiro-Vidal A.C."/>
            <person name="Benko-Iseppon A.M."/>
        </authorList>
    </citation>
    <scope>NUCLEOTIDE SEQUENCE [LARGE SCALE GENOMIC DNA]</scope>
    <source>
        <tissue evidence="3">Leaves</tissue>
    </source>
</reference>